<organism evidence="2 3">
    <name type="scientific">Guyanagaster necrorhizus</name>
    <dbReference type="NCBI Taxonomy" id="856835"/>
    <lineage>
        <taxon>Eukaryota</taxon>
        <taxon>Fungi</taxon>
        <taxon>Dikarya</taxon>
        <taxon>Basidiomycota</taxon>
        <taxon>Agaricomycotina</taxon>
        <taxon>Agaricomycetes</taxon>
        <taxon>Agaricomycetidae</taxon>
        <taxon>Agaricales</taxon>
        <taxon>Marasmiineae</taxon>
        <taxon>Physalacriaceae</taxon>
        <taxon>Guyanagaster</taxon>
    </lineage>
</organism>
<comment type="caution">
    <text evidence="2">The sequence shown here is derived from an EMBL/GenBank/DDBJ whole genome shotgun (WGS) entry which is preliminary data.</text>
</comment>
<evidence type="ECO:0000256" key="1">
    <source>
        <dbReference type="SAM" id="SignalP"/>
    </source>
</evidence>
<dbReference type="AlphaFoldDB" id="A0A9P7VHI1"/>
<reference evidence="2" key="1">
    <citation type="submission" date="2020-11" db="EMBL/GenBank/DDBJ databases">
        <title>Adaptations for nitrogen fixation in a non-lichenized fungal sporocarp promotes dispersal by wood-feeding termites.</title>
        <authorList>
            <consortium name="DOE Joint Genome Institute"/>
            <person name="Koch R.A."/>
            <person name="Yoon G."/>
            <person name="Arayal U."/>
            <person name="Lail K."/>
            <person name="Amirebrahimi M."/>
            <person name="Labutti K."/>
            <person name="Lipzen A."/>
            <person name="Riley R."/>
            <person name="Barry K."/>
            <person name="Henrissat B."/>
            <person name="Grigoriev I.V."/>
            <person name="Herr J.R."/>
            <person name="Aime M.C."/>
        </authorList>
    </citation>
    <scope>NUCLEOTIDE SEQUENCE</scope>
    <source>
        <strain evidence="2">MCA 3950</strain>
    </source>
</reference>
<evidence type="ECO:0000313" key="3">
    <source>
        <dbReference type="Proteomes" id="UP000812287"/>
    </source>
</evidence>
<keyword evidence="1" id="KW-0732">Signal</keyword>
<accession>A0A9P7VHI1</accession>
<dbReference type="RefSeq" id="XP_043033975.1">
    <property type="nucleotide sequence ID" value="XM_043181518.1"/>
</dbReference>
<dbReference type="EMBL" id="MU250571">
    <property type="protein sequence ID" value="KAG7440475.1"/>
    <property type="molecule type" value="Genomic_DNA"/>
</dbReference>
<name>A0A9P7VHI1_9AGAR</name>
<feature type="signal peptide" evidence="1">
    <location>
        <begin position="1"/>
        <end position="18"/>
    </location>
</feature>
<feature type="chain" id="PRO_5040181266" evidence="1">
    <location>
        <begin position="19"/>
        <end position="253"/>
    </location>
</feature>
<dbReference type="GeneID" id="66103814"/>
<dbReference type="Proteomes" id="UP000812287">
    <property type="component" value="Unassembled WGS sequence"/>
</dbReference>
<evidence type="ECO:0000313" key="2">
    <source>
        <dbReference type="EMBL" id="KAG7440475.1"/>
    </source>
</evidence>
<gene>
    <name evidence="2" type="ORF">BT62DRAFT_585105</name>
</gene>
<keyword evidence="3" id="KW-1185">Reference proteome</keyword>
<protein>
    <submittedName>
        <fullName evidence="2">Uncharacterized protein</fullName>
    </submittedName>
</protein>
<sequence>MVRVLLIYLSLDDAAATAAPLDVILYCLRTWYKEFCDSLFLLPSRVSTANLRYSLGRPLFSASPITSVLYRDAVIESRRSTHAGCHFLRWGQRRYGSLGGPTHLAPSLPFESILAVSSPVSMFTAPTAGNPPGSAISSTPRPFLTGVIPFKIFLLRFRCVSCRDALPSAVCGTCFRSVDSRSLRLSFGHTVWNQIGHVREVKALLRRWWRHLMFVFEMLVWLVGGCEGILSSSRYGVGLYIIWDIFAATGYFD</sequence>
<proteinExistence type="predicted"/>